<dbReference type="PANTHER" id="PTHR20883">
    <property type="entry name" value="PHYTANOYL-COA DIOXYGENASE DOMAIN CONTAINING 1"/>
    <property type="match status" value="1"/>
</dbReference>
<dbReference type="GO" id="GO:0016706">
    <property type="term" value="F:2-oxoglutarate-dependent dioxygenase activity"/>
    <property type="evidence" value="ECO:0007669"/>
    <property type="project" value="UniProtKB-ARBA"/>
</dbReference>
<accession>A0A0P1E879</accession>
<gene>
    <name evidence="2" type="ORF">RUM4293_03520</name>
</gene>
<proteinExistence type="predicted"/>
<dbReference type="GO" id="GO:0005506">
    <property type="term" value="F:iron ion binding"/>
    <property type="evidence" value="ECO:0007669"/>
    <property type="project" value="UniProtKB-ARBA"/>
</dbReference>
<evidence type="ECO:0000313" key="2">
    <source>
        <dbReference type="EMBL" id="CUH44614.1"/>
    </source>
</evidence>
<name>A0A0P1E879_9RHOB</name>
<sequence length="335" mass="36989">MKREVTCPKGKAELIVARRISTLRAAQGKTLGKQVFKKVCQMSESTPTRDVVLSQAQSDKYWGDGFLFPLTIFSEKEAAETRAELERIEREWLDADLPLPLNTYKRVNAHLVMPLAARVATDPRVLDVVEGVLGPDIMVWSAEFFIKEPHTAHTVGMHQDLTYWGMGETPDQVTAWIALSPATVESGCMDFVRGSHKNPILPHKDTYSDTNLLSRGQEVAVDVAEKDKTHIELAPGQMSLHHGLTIHGSGPNQSGDRRIGLAIRYLNPNAKQLVAERDYAMLARGQDGQSNFVHVEPPTELFSADALALYDRVRSDQSAALAEGAKGSVLLYASF</sequence>
<dbReference type="Proteomes" id="UP000050786">
    <property type="component" value="Unassembled WGS sequence"/>
</dbReference>
<dbReference type="Gene3D" id="2.60.120.620">
    <property type="entry name" value="q2cbj1_9rhob like domain"/>
    <property type="match status" value="1"/>
</dbReference>
<dbReference type="Pfam" id="PF05721">
    <property type="entry name" value="PhyH"/>
    <property type="match status" value="1"/>
</dbReference>
<organism evidence="2 3">
    <name type="scientific">Ruegeria atlantica</name>
    <dbReference type="NCBI Taxonomy" id="81569"/>
    <lineage>
        <taxon>Bacteria</taxon>
        <taxon>Pseudomonadati</taxon>
        <taxon>Pseudomonadota</taxon>
        <taxon>Alphaproteobacteria</taxon>
        <taxon>Rhodobacterales</taxon>
        <taxon>Roseobacteraceae</taxon>
        <taxon>Ruegeria</taxon>
    </lineage>
</organism>
<comment type="cofactor">
    <cofactor evidence="1">
        <name>Fe(2+)</name>
        <dbReference type="ChEBI" id="CHEBI:29033"/>
    </cofactor>
</comment>
<protein>
    <submittedName>
        <fullName evidence="2">Chlorinating enzymes</fullName>
    </submittedName>
</protein>
<dbReference type="EMBL" id="CYPS01000055">
    <property type="protein sequence ID" value="CUH44614.1"/>
    <property type="molecule type" value="Genomic_DNA"/>
</dbReference>
<dbReference type="AlphaFoldDB" id="A0A0P1E879"/>
<evidence type="ECO:0000256" key="1">
    <source>
        <dbReference type="ARBA" id="ARBA00001954"/>
    </source>
</evidence>
<dbReference type="PANTHER" id="PTHR20883:SF48">
    <property type="entry name" value="ECTOINE DIOXYGENASE"/>
    <property type="match status" value="1"/>
</dbReference>
<reference evidence="3" key="1">
    <citation type="submission" date="2015-09" db="EMBL/GenBank/DDBJ databases">
        <authorList>
            <person name="Rodrigo-Torres L."/>
            <person name="Arahal D.R."/>
        </authorList>
    </citation>
    <scope>NUCLEOTIDE SEQUENCE [LARGE SCALE GENOMIC DNA]</scope>
    <source>
        <strain evidence="3">CECT 4293</strain>
    </source>
</reference>
<dbReference type="SUPFAM" id="SSF51197">
    <property type="entry name" value="Clavaminate synthase-like"/>
    <property type="match status" value="1"/>
</dbReference>
<dbReference type="InterPro" id="IPR008775">
    <property type="entry name" value="Phytyl_CoA_dOase-like"/>
</dbReference>
<evidence type="ECO:0000313" key="3">
    <source>
        <dbReference type="Proteomes" id="UP000050786"/>
    </source>
</evidence>
<keyword evidence="3" id="KW-1185">Reference proteome</keyword>